<comment type="caution">
    <text evidence="2">The sequence shown here is derived from an EMBL/GenBank/DDBJ whole genome shotgun (WGS) entry which is preliminary data.</text>
</comment>
<keyword evidence="3" id="KW-1185">Reference proteome</keyword>
<proteinExistence type="predicted"/>
<feature type="transmembrane region" description="Helical" evidence="1">
    <location>
        <begin position="47"/>
        <end position="72"/>
    </location>
</feature>
<keyword evidence="1" id="KW-0472">Membrane</keyword>
<feature type="transmembrane region" description="Helical" evidence="1">
    <location>
        <begin position="79"/>
        <end position="102"/>
    </location>
</feature>
<evidence type="ECO:0000313" key="3">
    <source>
        <dbReference type="Proteomes" id="UP001596138"/>
    </source>
</evidence>
<reference evidence="3" key="1">
    <citation type="journal article" date="2019" name="Int. J. Syst. Evol. Microbiol.">
        <title>The Global Catalogue of Microorganisms (GCM) 10K type strain sequencing project: providing services to taxonomists for standard genome sequencing and annotation.</title>
        <authorList>
            <consortium name="The Broad Institute Genomics Platform"/>
            <consortium name="The Broad Institute Genome Sequencing Center for Infectious Disease"/>
            <person name="Wu L."/>
            <person name="Ma J."/>
        </authorList>
    </citation>
    <scope>NUCLEOTIDE SEQUENCE [LARGE SCALE GENOMIC DNA]</scope>
    <source>
        <strain evidence="3">CGMCC 4.7317</strain>
    </source>
</reference>
<dbReference type="RefSeq" id="WP_386765644.1">
    <property type="nucleotide sequence ID" value="NZ_JBHSTI010000008.1"/>
</dbReference>
<keyword evidence="1" id="KW-1133">Transmembrane helix</keyword>
<accession>A0ABW1T051</accession>
<sequence>MSPGTRTISTGTARIGLGRYLLGSAVVLLTPLVWLATVLLFGRHDSAAGTLGLLVCSLVIAVAYPVCAFLCFDARIPAGVVALTTVILVVTTVALVAAVWSARLHFA</sequence>
<gene>
    <name evidence="2" type="ORF">ACFQGU_08495</name>
</gene>
<dbReference type="Proteomes" id="UP001596138">
    <property type="component" value="Unassembled WGS sequence"/>
</dbReference>
<evidence type="ECO:0000256" key="1">
    <source>
        <dbReference type="SAM" id="Phobius"/>
    </source>
</evidence>
<protein>
    <recommendedName>
        <fullName evidence="4">Integral membrane protein</fullName>
    </recommendedName>
</protein>
<name>A0ABW1T051_9ACTN</name>
<keyword evidence="1" id="KW-0812">Transmembrane</keyword>
<evidence type="ECO:0000313" key="2">
    <source>
        <dbReference type="EMBL" id="MFC6237914.1"/>
    </source>
</evidence>
<feature type="transmembrane region" description="Helical" evidence="1">
    <location>
        <begin position="20"/>
        <end position="41"/>
    </location>
</feature>
<evidence type="ECO:0008006" key="4">
    <source>
        <dbReference type="Google" id="ProtNLM"/>
    </source>
</evidence>
<organism evidence="2 3">
    <name type="scientific">Longivirga aurantiaca</name>
    <dbReference type="NCBI Taxonomy" id="1837743"/>
    <lineage>
        <taxon>Bacteria</taxon>
        <taxon>Bacillati</taxon>
        <taxon>Actinomycetota</taxon>
        <taxon>Actinomycetes</taxon>
        <taxon>Sporichthyales</taxon>
        <taxon>Sporichthyaceae</taxon>
        <taxon>Longivirga</taxon>
    </lineage>
</organism>
<dbReference type="EMBL" id="JBHSTI010000008">
    <property type="protein sequence ID" value="MFC6237914.1"/>
    <property type="molecule type" value="Genomic_DNA"/>
</dbReference>